<organism evidence="2 3">
    <name type="scientific">Jimgerdemannia flammicorona</name>
    <dbReference type="NCBI Taxonomy" id="994334"/>
    <lineage>
        <taxon>Eukaryota</taxon>
        <taxon>Fungi</taxon>
        <taxon>Fungi incertae sedis</taxon>
        <taxon>Mucoromycota</taxon>
        <taxon>Mucoromycotina</taxon>
        <taxon>Endogonomycetes</taxon>
        <taxon>Endogonales</taxon>
        <taxon>Endogonaceae</taxon>
        <taxon>Jimgerdemannia</taxon>
    </lineage>
</organism>
<feature type="compositionally biased region" description="Polar residues" evidence="1">
    <location>
        <begin position="244"/>
        <end position="253"/>
    </location>
</feature>
<sequence>GVSIVDSDSRQSTSDYRFGSIDTPLGVFSLTVIYRINCNFQVDDSERDLSYRLLDMEEDYFVPTMVVEYRKGQDLIERSKKRNSLDERRTGLEENFGPSGIGGERMVRGQSKGSRQASSGLSAMYDQSHNRVLPEAADSPPTFSPQRTTRRTSLRSRGSSSSLSSSPPKNPHVASGRNLAAYAASLGIEDTSGTSHTGLSPSTTGPVPTPSSIGRRPSISSIVSPFKSPFLASSPTQHELIPIPSTSGQRGVTSSLQKSSSFSSLNQRLSHERTPSHSSSSSSSNLPRPPAPSSSTGRSTSQQPVLVPQFSSSFERYRYAGDRSSPTRDGGGMNVTGPSTLGRKASKASVTSLTKMSDDGLGSDSGSLKSHTRESLANSSWSTYQTDDDELSNFVKMVDSHLPLNIFSKHGSSGSRMGSSVTSGGMGDSMSSLAASGVSTKAALSRFRALKDTHNTLSESMAPDALFLTAESDAIAASPTDRHATTNATSSSPGSSSTLSLQGRAHQPAIPSPLHAEATSSQRSRHSRQSRPLSMTGVRTDQLLPTQSVIIDNGAGNNENDYPTYSSFPEDVHHQERHHSEARLRHHIGRRTVHDESEDIDAEDMSRGDTSLGRSDQQPLSSPTPEVTGTYSASTSSAALSRAIRRYPSSSVNSISSISSTRGGTQMARRGSNSSLNDYSSSVLGGAGTSGSTSARVGSVEDDDSEVFVMSEISPDPNSNPPSAGTTYINMPFIPTTGPGSRMAPLPNIGSGVYGEHGPRSATAIGGTFAESMGVVVGPGLVGPFARGTGEDMVRRGSGQSIAMGTLMEEEERSTESGSGVVSRSGSASSNDSSRRSSSVMLGRVGGTVLTTGSRGGSRSAEGSKSVDEERRESDEDQAEEAKRRDGDGGGGGGPYGGFEGGAFVG</sequence>
<feature type="compositionally biased region" description="Low complexity" evidence="1">
    <location>
        <begin position="485"/>
        <end position="500"/>
    </location>
</feature>
<feature type="region of interest" description="Disordered" evidence="1">
    <location>
        <begin position="320"/>
        <end position="384"/>
    </location>
</feature>
<evidence type="ECO:0000313" key="3">
    <source>
        <dbReference type="Proteomes" id="UP000274822"/>
    </source>
</evidence>
<proteinExistence type="predicted"/>
<reference evidence="2 3" key="1">
    <citation type="journal article" date="2018" name="New Phytol.">
        <title>Phylogenomics of Endogonaceae and evolution of mycorrhizas within Mucoromycota.</title>
        <authorList>
            <person name="Chang Y."/>
            <person name="Desiro A."/>
            <person name="Na H."/>
            <person name="Sandor L."/>
            <person name="Lipzen A."/>
            <person name="Clum A."/>
            <person name="Barry K."/>
            <person name="Grigoriev I.V."/>
            <person name="Martin F.M."/>
            <person name="Stajich J.E."/>
            <person name="Smith M.E."/>
            <person name="Bonito G."/>
            <person name="Spatafora J.W."/>
        </authorList>
    </citation>
    <scope>NUCLEOTIDE SEQUENCE [LARGE SCALE GENOMIC DNA]</scope>
    <source>
        <strain evidence="2 3">AD002</strain>
    </source>
</reference>
<feature type="compositionally biased region" description="Basic and acidic residues" evidence="1">
    <location>
        <begin position="570"/>
        <end position="583"/>
    </location>
</feature>
<dbReference type="AlphaFoldDB" id="A0A433Q4W1"/>
<feature type="compositionally biased region" description="Gly residues" evidence="1">
    <location>
        <begin position="889"/>
        <end position="906"/>
    </location>
</feature>
<name>A0A433Q4W1_9FUNG</name>
<feature type="compositionally biased region" description="Polar residues" evidence="1">
    <location>
        <begin position="296"/>
        <end position="306"/>
    </location>
</feature>
<evidence type="ECO:0000313" key="2">
    <source>
        <dbReference type="EMBL" id="RUS24802.1"/>
    </source>
</evidence>
<dbReference type="InterPro" id="IPR036570">
    <property type="entry name" value="HORMA_dom_sf"/>
</dbReference>
<feature type="compositionally biased region" description="Low complexity" evidence="1">
    <location>
        <begin position="254"/>
        <end position="268"/>
    </location>
</feature>
<feature type="compositionally biased region" description="Low complexity" evidence="1">
    <location>
        <begin position="197"/>
        <end position="220"/>
    </location>
</feature>
<feature type="compositionally biased region" description="Low complexity" evidence="1">
    <location>
        <begin position="155"/>
        <end position="166"/>
    </location>
</feature>
<gene>
    <name evidence="2" type="ORF">BC938DRAFT_473055</name>
</gene>
<protein>
    <recommendedName>
        <fullName evidence="4">Autophagy-related protein 13</fullName>
    </recommendedName>
</protein>
<feature type="compositionally biased region" description="Low complexity" evidence="1">
    <location>
        <begin position="672"/>
        <end position="698"/>
    </location>
</feature>
<feature type="compositionally biased region" description="Low complexity" evidence="1">
    <location>
        <begin position="359"/>
        <end position="368"/>
    </location>
</feature>
<feature type="compositionally biased region" description="Basic and acidic residues" evidence="1">
    <location>
        <begin position="81"/>
        <end position="92"/>
    </location>
</feature>
<dbReference type="Gene3D" id="6.10.140.1900">
    <property type="match status" value="1"/>
</dbReference>
<feature type="region of interest" description="Disordered" evidence="1">
    <location>
        <begin position="805"/>
        <end position="906"/>
    </location>
</feature>
<keyword evidence="3" id="KW-1185">Reference proteome</keyword>
<feature type="region of interest" description="Disordered" evidence="1">
    <location>
        <begin position="81"/>
        <end position="175"/>
    </location>
</feature>
<feature type="region of interest" description="Disordered" evidence="1">
    <location>
        <begin position="190"/>
        <end position="220"/>
    </location>
</feature>
<feature type="compositionally biased region" description="Polar residues" evidence="1">
    <location>
        <begin position="537"/>
        <end position="567"/>
    </location>
</feature>
<evidence type="ECO:0008006" key="4">
    <source>
        <dbReference type="Google" id="ProtNLM"/>
    </source>
</evidence>
<feature type="region of interest" description="Disordered" evidence="1">
    <location>
        <begin position="478"/>
        <end position="636"/>
    </location>
</feature>
<comment type="caution">
    <text evidence="2">The sequence shown here is derived from an EMBL/GenBank/DDBJ whole genome shotgun (WGS) entry which is preliminary data.</text>
</comment>
<feature type="compositionally biased region" description="Low complexity" evidence="1">
    <location>
        <begin position="276"/>
        <end position="286"/>
    </location>
</feature>
<feature type="non-terminal residue" evidence="2">
    <location>
        <position position="1"/>
    </location>
</feature>
<dbReference type="EMBL" id="RBNJ01014885">
    <property type="protein sequence ID" value="RUS24802.1"/>
    <property type="molecule type" value="Genomic_DNA"/>
</dbReference>
<feature type="compositionally biased region" description="Basic and acidic residues" evidence="1">
    <location>
        <begin position="865"/>
        <end position="888"/>
    </location>
</feature>
<feature type="compositionally biased region" description="Polar residues" evidence="1">
    <location>
        <begin position="375"/>
        <end position="384"/>
    </location>
</feature>
<feature type="compositionally biased region" description="Polar residues" evidence="1">
    <location>
        <begin position="111"/>
        <end position="127"/>
    </location>
</feature>
<feature type="compositionally biased region" description="Low complexity" evidence="1">
    <location>
        <begin position="649"/>
        <end position="660"/>
    </location>
</feature>
<evidence type="ECO:0000256" key="1">
    <source>
        <dbReference type="SAM" id="MobiDB-lite"/>
    </source>
</evidence>
<feature type="region of interest" description="Disordered" evidence="1">
    <location>
        <begin position="648"/>
        <end position="702"/>
    </location>
</feature>
<accession>A0A433Q4W1</accession>
<feature type="compositionally biased region" description="Polar residues" evidence="1">
    <location>
        <begin position="608"/>
        <end position="631"/>
    </location>
</feature>
<dbReference type="Proteomes" id="UP000274822">
    <property type="component" value="Unassembled WGS sequence"/>
</dbReference>
<dbReference type="Gene3D" id="3.30.900.10">
    <property type="entry name" value="HORMA domain"/>
    <property type="match status" value="1"/>
</dbReference>
<feature type="region of interest" description="Disordered" evidence="1">
    <location>
        <begin position="238"/>
        <end position="306"/>
    </location>
</feature>
<feature type="compositionally biased region" description="Low complexity" evidence="1">
    <location>
        <begin position="816"/>
        <end position="860"/>
    </location>
</feature>